<dbReference type="InterPro" id="IPR026444">
    <property type="entry name" value="Secre_tail"/>
</dbReference>
<feature type="domain" description="Secretion system C-terminal sorting" evidence="1">
    <location>
        <begin position="187"/>
        <end position="261"/>
    </location>
</feature>
<organism evidence="2">
    <name type="scientific">Ignavibacterium album</name>
    <dbReference type="NCBI Taxonomy" id="591197"/>
    <lineage>
        <taxon>Bacteria</taxon>
        <taxon>Pseudomonadati</taxon>
        <taxon>Ignavibacteriota</taxon>
        <taxon>Ignavibacteria</taxon>
        <taxon>Ignavibacteriales</taxon>
        <taxon>Ignavibacteriaceae</taxon>
        <taxon>Ignavibacterium</taxon>
    </lineage>
</organism>
<proteinExistence type="predicted"/>
<comment type="caution">
    <text evidence="2">The sequence shown here is derived from an EMBL/GenBank/DDBJ whole genome shotgun (WGS) entry which is preliminary data.</text>
</comment>
<dbReference type="Gene3D" id="2.60.40.4070">
    <property type="match status" value="1"/>
</dbReference>
<protein>
    <submittedName>
        <fullName evidence="2">T9SS type A sorting domain-containing protein</fullName>
    </submittedName>
</protein>
<dbReference type="EMBL" id="DSVI01000004">
    <property type="protein sequence ID" value="HGT46625.1"/>
    <property type="molecule type" value="Genomic_DNA"/>
</dbReference>
<accession>A0A832DIJ6</accession>
<reference evidence="2" key="1">
    <citation type="journal article" date="2020" name="mSystems">
        <title>Genome- and Community-Level Interaction Insights into Carbon Utilization and Element Cycling Functions of Hydrothermarchaeota in Hydrothermal Sediment.</title>
        <authorList>
            <person name="Zhou Z."/>
            <person name="Liu Y."/>
            <person name="Xu W."/>
            <person name="Pan J."/>
            <person name="Luo Z.H."/>
            <person name="Li M."/>
        </authorList>
    </citation>
    <scope>NUCLEOTIDE SEQUENCE [LARGE SCALE GENOMIC DNA]</scope>
    <source>
        <strain evidence="2">SpSt-500</strain>
    </source>
</reference>
<dbReference type="SUPFAM" id="SSF63829">
    <property type="entry name" value="Calcium-dependent phosphotriesterase"/>
    <property type="match status" value="1"/>
</dbReference>
<sequence>MEPGGPDQGGKSFIRDVALIPNANYADTTVPFYTSRNSISSTQLTGGIAKWINGSQYNPQTYQPFRIEDFDFFLQFIDPYPYGIDVDKNGLLWVAGIDSTRRWVKAFEIDGINALEVYDLPSQFSQDISDPDGAPMTSPCDVSINPAANVAFVIDMWSRAAFKFEKIIVSVEDKYSGVLDYALEQNYPNPFNPSTMIRFTLPKDANVKLVVTDVLGNEVETIVNEFLPAGKHTKTFNAGNLSSGIYFYSLITDNFKETRKMLLLR</sequence>
<dbReference type="AlphaFoldDB" id="A0A832DIJ6"/>
<evidence type="ECO:0000313" key="2">
    <source>
        <dbReference type="EMBL" id="HGT46625.1"/>
    </source>
</evidence>
<dbReference type="NCBIfam" id="TIGR04183">
    <property type="entry name" value="Por_Secre_tail"/>
    <property type="match status" value="1"/>
</dbReference>
<name>A0A832DIJ6_9BACT</name>
<gene>
    <name evidence="2" type="ORF">ENS56_01150</name>
</gene>
<evidence type="ECO:0000259" key="1">
    <source>
        <dbReference type="Pfam" id="PF18962"/>
    </source>
</evidence>
<dbReference type="Pfam" id="PF18962">
    <property type="entry name" value="Por_Secre_tail"/>
    <property type="match status" value="1"/>
</dbReference>